<evidence type="ECO:0000256" key="5">
    <source>
        <dbReference type="ARBA" id="ARBA00023157"/>
    </source>
</evidence>
<dbReference type="PROSITE" id="PS00194">
    <property type="entry name" value="THIOREDOXIN_1"/>
    <property type="match status" value="1"/>
</dbReference>
<accession>A0ABT0VMD2</accession>
<evidence type="ECO:0000313" key="11">
    <source>
        <dbReference type="Proteomes" id="UP001057481"/>
    </source>
</evidence>
<keyword evidence="4" id="KW-0249">Electron transport</keyword>
<keyword evidence="3" id="KW-0813">Transport</keyword>
<gene>
    <name evidence="10" type="primary">trxA</name>
    <name evidence="10" type="ORF">KAK10_07130</name>
</gene>
<dbReference type="PRINTS" id="PR00421">
    <property type="entry name" value="THIOREDOXIN"/>
</dbReference>
<dbReference type="Gene3D" id="3.40.30.10">
    <property type="entry name" value="Glutaredoxin"/>
    <property type="match status" value="1"/>
</dbReference>
<dbReference type="PANTHER" id="PTHR45663:SF11">
    <property type="entry name" value="GEO12009P1"/>
    <property type="match status" value="1"/>
</dbReference>
<evidence type="ECO:0000256" key="1">
    <source>
        <dbReference type="ARBA" id="ARBA00008987"/>
    </source>
</evidence>
<dbReference type="SUPFAM" id="SSF52833">
    <property type="entry name" value="Thioredoxin-like"/>
    <property type="match status" value="1"/>
</dbReference>
<feature type="domain" description="Thioredoxin" evidence="9">
    <location>
        <begin position="1"/>
        <end position="107"/>
    </location>
</feature>
<comment type="caution">
    <text evidence="10">The sequence shown here is derived from an EMBL/GenBank/DDBJ whole genome shotgun (WGS) entry which is preliminary data.</text>
</comment>
<dbReference type="NCBIfam" id="TIGR01068">
    <property type="entry name" value="thioredoxin"/>
    <property type="match status" value="1"/>
</dbReference>
<name>A0ABT0VMD2_9LACO</name>
<dbReference type="InterPro" id="IPR036249">
    <property type="entry name" value="Thioredoxin-like_sf"/>
</dbReference>
<evidence type="ECO:0000256" key="8">
    <source>
        <dbReference type="PIRNR" id="PIRNR000077"/>
    </source>
</evidence>
<keyword evidence="11" id="KW-1185">Reference proteome</keyword>
<keyword evidence="6" id="KW-0676">Redox-active center</keyword>
<sequence length="107" mass="12155">MKIINDTNLNSSVAEGLTLVDFWADWCAPCKMMNPILEQLAKDYDGQINFGKIDVEKYPHLAENYKVMSIPSLVLFKDGHALEKVSGVYPKGKLTQYLNKKLAEYQN</sequence>
<evidence type="ECO:0000259" key="9">
    <source>
        <dbReference type="PROSITE" id="PS51352"/>
    </source>
</evidence>
<dbReference type="InterPro" id="IPR005746">
    <property type="entry name" value="Thioredoxin"/>
</dbReference>
<dbReference type="Proteomes" id="UP001057481">
    <property type="component" value="Unassembled WGS sequence"/>
</dbReference>
<keyword evidence="5" id="KW-1015">Disulfide bond</keyword>
<dbReference type="PIRSF" id="PIRSF000077">
    <property type="entry name" value="Thioredoxin"/>
    <property type="match status" value="1"/>
</dbReference>
<dbReference type="InterPro" id="IPR017937">
    <property type="entry name" value="Thioredoxin_CS"/>
</dbReference>
<proteinExistence type="inferred from homology"/>
<reference evidence="10" key="1">
    <citation type="submission" date="2021-04" db="EMBL/GenBank/DDBJ databases">
        <title>Taxonomic assessment of Weissella genus.</title>
        <authorList>
            <person name="Fanelli F."/>
            <person name="Chieffi D."/>
            <person name="Dell'Aquila A."/>
            <person name="Gyu-Sung C."/>
            <person name="Franz C.M.A.P."/>
            <person name="Fusco V."/>
        </authorList>
    </citation>
    <scope>NUCLEOTIDE SEQUENCE</scope>
    <source>
        <strain evidence="10">LMG 25373</strain>
    </source>
</reference>
<evidence type="ECO:0000256" key="7">
    <source>
        <dbReference type="NCBIfam" id="TIGR01068"/>
    </source>
</evidence>
<evidence type="ECO:0000256" key="6">
    <source>
        <dbReference type="ARBA" id="ARBA00023284"/>
    </source>
</evidence>
<dbReference type="CDD" id="cd02947">
    <property type="entry name" value="TRX_family"/>
    <property type="match status" value="1"/>
</dbReference>
<evidence type="ECO:0000256" key="3">
    <source>
        <dbReference type="ARBA" id="ARBA00022448"/>
    </source>
</evidence>
<evidence type="ECO:0000256" key="4">
    <source>
        <dbReference type="ARBA" id="ARBA00022982"/>
    </source>
</evidence>
<dbReference type="PANTHER" id="PTHR45663">
    <property type="entry name" value="GEO12009P1"/>
    <property type="match status" value="1"/>
</dbReference>
<dbReference type="Pfam" id="PF00085">
    <property type="entry name" value="Thioredoxin"/>
    <property type="match status" value="1"/>
</dbReference>
<evidence type="ECO:0000313" key="10">
    <source>
        <dbReference type="EMBL" id="MCM2437680.1"/>
    </source>
</evidence>
<evidence type="ECO:0000256" key="2">
    <source>
        <dbReference type="ARBA" id="ARBA00020570"/>
    </source>
</evidence>
<dbReference type="EMBL" id="JAGMVS010000066">
    <property type="protein sequence ID" value="MCM2437680.1"/>
    <property type="molecule type" value="Genomic_DNA"/>
</dbReference>
<protein>
    <recommendedName>
        <fullName evidence="2 7">Thioredoxin</fullName>
    </recommendedName>
</protein>
<dbReference type="PROSITE" id="PS51352">
    <property type="entry name" value="THIOREDOXIN_2"/>
    <property type="match status" value="1"/>
</dbReference>
<comment type="similarity">
    <text evidence="1 8">Belongs to the thioredoxin family.</text>
</comment>
<organism evidence="10 11">
    <name type="scientific">Periweissella beninensis</name>
    <dbReference type="NCBI Taxonomy" id="504936"/>
    <lineage>
        <taxon>Bacteria</taxon>
        <taxon>Bacillati</taxon>
        <taxon>Bacillota</taxon>
        <taxon>Bacilli</taxon>
        <taxon>Lactobacillales</taxon>
        <taxon>Lactobacillaceae</taxon>
        <taxon>Periweissella</taxon>
    </lineage>
</organism>
<dbReference type="InterPro" id="IPR013766">
    <property type="entry name" value="Thioredoxin_domain"/>
</dbReference>